<accession>A0A6J6ESE5</accession>
<evidence type="ECO:0000313" key="3">
    <source>
        <dbReference type="EMBL" id="CAB4578897.1"/>
    </source>
</evidence>
<evidence type="ECO:0000256" key="2">
    <source>
        <dbReference type="ARBA" id="ARBA00022679"/>
    </source>
</evidence>
<dbReference type="Pfam" id="PF04989">
    <property type="entry name" value="RMNT_CmcI"/>
    <property type="match status" value="1"/>
</dbReference>
<keyword evidence="2" id="KW-0808">Transferase</keyword>
<organism evidence="3">
    <name type="scientific">freshwater metagenome</name>
    <dbReference type="NCBI Taxonomy" id="449393"/>
    <lineage>
        <taxon>unclassified sequences</taxon>
        <taxon>metagenomes</taxon>
        <taxon>ecological metagenomes</taxon>
    </lineage>
</organism>
<dbReference type="GO" id="GO:0005886">
    <property type="term" value="C:plasma membrane"/>
    <property type="evidence" value="ECO:0007669"/>
    <property type="project" value="TreeGrafter"/>
</dbReference>
<dbReference type="SUPFAM" id="SSF53335">
    <property type="entry name" value="S-adenosyl-L-methionine-dependent methyltransferases"/>
    <property type="match status" value="1"/>
</dbReference>
<proteinExistence type="predicted"/>
<dbReference type="PANTHER" id="PTHR40048:SF1">
    <property type="entry name" value="RHAMNOSYL O-METHYLTRANSFERASE"/>
    <property type="match status" value="1"/>
</dbReference>
<evidence type="ECO:0000256" key="1">
    <source>
        <dbReference type="ARBA" id="ARBA00022603"/>
    </source>
</evidence>
<dbReference type="AlphaFoldDB" id="A0A6J6ESE5"/>
<dbReference type="GO" id="GO:0008168">
    <property type="term" value="F:methyltransferase activity"/>
    <property type="evidence" value="ECO:0007669"/>
    <property type="project" value="UniProtKB-KW"/>
</dbReference>
<protein>
    <submittedName>
        <fullName evidence="3">Unannotated protein</fullName>
    </submittedName>
</protein>
<dbReference type="GO" id="GO:0032259">
    <property type="term" value="P:methylation"/>
    <property type="evidence" value="ECO:0007669"/>
    <property type="project" value="UniProtKB-KW"/>
</dbReference>
<dbReference type="GO" id="GO:0008610">
    <property type="term" value="P:lipid biosynthetic process"/>
    <property type="evidence" value="ECO:0007669"/>
    <property type="project" value="InterPro"/>
</dbReference>
<dbReference type="EMBL" id="CAEZTL010000165">
    <property type="protein sequence ID" value="CAB4578897.1"/>
    <property type="molecule type" value="Genomic_DNA"/>
</dbReference>
<gene>
    <name evidence="3" type="ORF">UFOPK1683_01131</name>
</gene>
<sequence>MNSFETFLKQRSENIAAISESARILEISNQWVQEVSAYKYIFNYDWFGRPIIQMGSDMIAVQEVIWRTKPDLIIETGIAHGGSLIYHASLLAMLDLCEAAENGGAVDPRNPSRRVLGIDIDIRPHNRKAIEGHPFFGYIDMFEGSSIDLGMISRVKTFAKNFSRIMLVLDSNHTEAHVLAELEGYADLVSPGCYCIVFDTAIENMPEGHYTDRPWGKGDNPLSALRKYLPSHPEFSVDHEFDGKILIGNAPGGFLRRKE</sequence>
<keyword evidence="1" id="KW-0489">Methyltransferase</keyword>
<reference evidence="3" key="1">
    <citation type="submission" date="2020-05" db="EMBL/GenBank/DDBJ databases">
        <authorList>
            <person name="Chiriac C."/>
            <person name="Salcher M."/>
            <person name="Ghai R."/>
            <person name="Kavagutti S V."/>
        </authorList>
    </citation>
    <scope>NUCLEOTIDE SEQUENCE</scope>
</reference>
<dbReference type="GO" id="GO:0071770">
    <property type="term" value="P:DIM/DIP cell wall layer assembly"/>
    <property type="evidence" value="ECO:0007669"/>
    <property type="project" value="TreeGrafter"/>
</dbReference>
<dbReference type="Gene3D" id="3.40.50.150">
    <property type="entry name" value="Vaccinia Virus protein VP39"/>
    <property type="match status" value="1"/>
</dbReference>
<dbReference type="PANTHER" id="PTHR40048">
    <property type="entry name" value="RHAMNOSYL O-METHYLTRANSFERASE"/>
    <property type="match status" value="1"/>
</dbReference>
<dbReference type="InterPro" id="IPR029063">
    <property type="entry name" value="SAM-dependent_MTases_sf"/>
</dbReference>
<name>A0A6J6ESE5_9ZZZZ</name>
<dbReference type="InterPro" id="IPR007072">
    <property type="entry name" value="RNMT_CmcI"/>
</dbReference>